<reference evidence="1 2" key="1">
    <citation type="submission" date="2022-04" db="EMBL/GenBank/DDBJ databases">
        <title>Genome diversity in the genus Frankia.</title>
        <authorList>
            <person name="Carlos-Shanley C."/>
            <person name="Hahn D."/>
        </authorList>
    </citation>
    <scope>NUCLEOTIDE SEQUENCE [LARGE SCALE GENOMIC DNA]</scope>
    <source>
        <strain evidence="1 2">Ag45/Mut15</strain>
    </source>
</reference>
<comment type="caution">
    <text evidence="1">The sequence shown here is derived from an EMBL/GenBank/DDBJ whole genome shotgun (WGS) entry which is preliminary data.</text>
</comment>
<dbReference type="Proteomes" id="UP001201873">
    <property type="component" value="Unassembled WGS sequence"/>
</dbReference>
<dbReference type="CDD" id="cd09022">
    <property type="entry name" value="Aldose_epim_Ec_YihR"/>
    <property type="match status" value="1"/>
</dbReference>
<proteinExistence type="predicted"/>
<dbReference type="InterPro" id="IPR011013">
    <property type="entry name" value="Gal_mutarotase_sf_dom"/>
</dbReference>
<dbReference type="InterPro" id="IPR008183">
    <property type="entry name" value="Aldose_1/G6P_1-epimerase"/>
</dbReference>
<dbReference type="EMBL" id="JALKFT010000007">
    <property type="protein sequence ID" value="MCK9875913.1"/>
    <property type="molecule type" value="Genomic_DNA"/>
</dbReference>
<dbReference type="SUPFAM" id="SSF74650">
    <property type="entry name" value="Galactose mutarotase-like"/>
    <property type="match status" value="1"/>
</dbReference>
<dbReference type="PANTHER" id="PTHR10091">
    <property type="entry name" value="ALDOSE-1-EPIMERASE"/>
    <property type="match status" value="1"/>
</dbReference>
<organism evidence="1 2">
    <name type="scientific">Frankia umida</name>
    <dbReference type="NCBI Taxonomy" id="573489"/>
    <lineage>
        <taxon>Bacteria</taxon>
        <taxon>Bacillati</taxon>
        <taxon>Actinomycetota</taxon>
        <taxon>Actinomycetes</taxon>
        <taxon>Frankiales</taxon>
        <taxon>Frankiaceae</taxon>
        <taxon>Frankia</taxon>
    </lineage>
</organism>
<gene>
    <name evidence="1" type="ORF">MXD59_09020</name>
</gene>
<evidence type="ECO:0000313" key="2">
    <source>
        <dbReference type="Proteomes" id="UP001201873"/>
    </source>
</evidence>
<dbReference type="Pfam" id="PF01263">
    <property type="entry name" value="Aldose_epim"/>
    <property type="match status" value="1"/>
</dbReference>
<sequence length="323" mass="33911">MQPVAPSGRQAELVHGDARVVVTEVGAGLREYQVGDRHVLDGYPPDAMASRGRGQLLAPWPNRIADGRYAFAGSTYQLALNEVELRNASHGLVRWSAWRLEQSTPDAVRASFVLRAQSGYPFTIAFTADYRLAGDGLTMTFTATNVGAGPAPVGLGVHPYFAVAGLGGGAEVADEVTLTVPAATRLLTDDRLIPTGTAPVDAHPVDGGPAGTTVGSFDFRRARPIGELVLDTCYTDLAHDPDGRARAVLAVPGGDALTVWMDEAWGYLQVFTADTLGPAQRRRSIAVEPLTCPANAFNSGAGLRTLAPAESFGGSWGISPAFG</sequence>
<dbReference type="PANTHER" id="PTHR10091:SF0">
    <property type="entry name" value="GALACTOSE MUTAROTASE"/>
    <property type="match status" value="1"/>
</dbReference>
<accession>A0ABT0JY22</accession>
<dbReference type="Gene3D" id="2.70.98.10">
    <property type="match status" value="1"/>
</dbReference>
<dbReference type="RefSeq" id="WP_248824299.1">
    <property type="nucleotide sequence ID" value="NZ_JALKFT010000007.1"/>
</dbReference>
<name>A0ABT0JY22_9ACTN</name>
<dbReference type="InterPro" id="IPR037480">
    <property type="entry name" value="YihR-like"/>
</dbReference>
<keyword evidence="2" id="KW-1185">Reference proteome</keyword>
<evidence type="ECO:0000313" key="1">
    <source>
        <dbReference type="EMBL" id="MCK9875913.1"/>
    </source>
</evidence>
<protein>
    <submittedName>
        <fullName evidence="1">Aldose 1-epimerase family protein</fullName>
    </submittedName>
</protein>
<dbReference type="InterPro" id="IPR014718">
    <property type="entry name" value="GH-type_carb-bd"/>
</dbReference>